<name>A0A9W8L1T0_9FUNG</name>
<keyword evidence="2" id="KW-1185">Reference proteome</keyword>
<protein>
    <submittedName>
        <fullName evidence="1">Uncharacterized protein</fullName>
    </submittedName>
</protein>
<proteinExistence type="predicted"/>
<organism evidence="1 2">
    <name type="scientific">Coemansia spiralis</name>
    <dbReference type="NCBI Taxonomy" id="417178"/>
    <lineage>
        <taxon>Eukaryota</taxon>
        <taxon>Fungi</taxon>
        <taxon>Fungi incertae sedis</taxon>
        <taxon>Zoopagomycota</taxon>
        <taxon>Kickxellomycotina</taxon>
        <taxon>Kickxellomycetes</taxon>
        <taxon>Kickxellales</taxon>
        <taxon>Kickxellaceae</taxon>
        <taxon>Coemansia</taxon>
    </lineage>
</organism>
<dbReference type="OrthoDB" id="5540458at2759"/>
<evidence type="ECO:0000313" key="2">
    <source>
        <dbReference type="Proteomes" id="UP001151516"/>
    </source>
</evidence>
<accession>A0A9W8L1T0</accession>
<gene>
    <name evidence="1" type="ORF">IWW39_006128</name>
</gene>
<sequence>MEDDNDVGFDNDIVFDNDIDLDNDIGLDNELLKTLAGVLYAMPALVELRSGISGLGKEFESIDDDELPDHIISAYGNARKDLQVWRVNMFDPSMIEWHMLMALVCPKLRLILLKCGSVLNLAH</sequence>
<evidence type="ECO:0000313" key="1">
    <source>
        <dbReference type="EMBL" id="KAJ2682101.1"/>
    </source>
</evidence>
<reference evidence="1" key="1">
    <citation type="submission" date="2022-07" db="EMBL/GenBank/DDBJ databases">
        <title>Phylogenomic reconstructions and comparative analyses of Kickxellomycotina fungi.</title>
        <authorList>
            <person name="Reynolds N.K."/>
            <person name="Stajich J.E."/>
            <person name="Barry K."/>
            <person name="Grigoriev I.V."/>
            <person name="Crous P."/>
            <person name="Smith M.E."/>
        </authorList>
    </citation>
    <scope>NUCLEOTIDE SEQUENCE</scope>
    <source>
        <strain evidence="1">CBS 109367</strain>
    </source>
</reference>
<comment type="caution">
    <text evidence="1">The sequence shown here is derived from an EMBL/GenBank/DDBJ whole genome shotgun (WGS) entry which is preliminary data.</text>
</comment>
<dbReference type="EMBL" id="JANBTX010000480">
    <property type="protein sequence ID" value="KAJ2682101.1"/>
    <property type="molecule type" value="Genomic_DNA"/>
</dbReference>
<dbReference type="AlphaFoldDB" id="A0A9W8L1T0"/>
<dbReference type="Proteomes" id="UP001151516">
    <property type="component" value="Unassembled WGS sequence"/>
</dbReference>